<evidence type="ECO:0000313" key="2">
    <source>
        <dbReference type="Proteomes" id="UP001371305"/>
    </source>
</evidence>
<protein>
    <submittedName>
        <fullName evidence="1">DUF4279 domain-containing protein</fullName>
    </submittedName>
</protein>
<dbReference type="EMBL" id="JBBUKT010000005">
    <property type="protein sequence ID" value="MEK7951772.1"/>
    <property type="molecule type" value="Genomic_DNA"/>
</dbReference>
<organism evidence="1 2">
    <name type="scientific">Luteolibacter soli</name>
    <dbReference type="NCBI Taxonomy" id="3135280"/>
    <lineage>
        <taxon>Bacteria</taxon>
        <taxon>Pseudomonadati</taxon>
        <taxon>Verrucomicrobiota</taxon>
        <taxon>Verrucomicrobiia</taxon>
        <taxon>Verrucomicrobiales</taxon>
        <taxon>Verrucomicrobiaceae</taxon>
        <taxon>Luteolibacter</taxon>
    </lineage>
</organism>
<accession>A0ABU9AYD6</accession>
<reference evidence="1 2" key="1">
    <citation type="submission" date="2024-04" db="EMBL/GenBank/DDBJ databases">
        <title>Luteolibacter sp. isolated from soil.</title>
        <authorList>
            <person name="An J."/>
        </authorList>
    </citation>
    <scope>NUCLEOTIDE SEQUENCE [LARGE SCALE GENOMIC DNA]</scope>
    <source>
        <strain evidence="1 2">Y139</strain>
    </source>
</reference>
<dbReference type="Pfam" id="PF14106">
    <property type="entry name" value="DUF4279"/>
    <property type="match status" value="1"/>
</dbReference>
<dbReference type="Proteomes" id="UP001371305">
    <property type="component" value="Unassembled WGS sequence"/>
</dbReference>
<keyword evidence="2" id="KW-1185">Reference proteome</keyword>
<sequence length="152" mass="17297">MMRIQTPYNPEYATCAYTHAWLRIMSETLDPDAVTGVMGVQPTETQRAGDPRPTKPDRTYKKSGWWISSSGVLTSLDAREHLDWILSKLDGCDAAFEKLHAEGHLIDLCVRWDSRWGHGGPTISPVQMRRLAELQIELWFDVYFDGADEEKG</sequence>
<comment type="caution">
    <text evidence="1">The sequence shown here is derived from an EMBL/GenBank/DDBJ whole genome shotgun (WGS) entry which is preliminary data.</text>
</comment>
<proteinExistence type="predicted"/>
<name>A0ABU9AYD6_9BACT</name>
<gene>
    <name evidence="1" type="ORF">WKV53_14740</name>
</gene>
<evidence type="ECO:0000313" key="1">
    <source>
        <dbReference type="EMBL" id="MEK7951772.1"/>
    </source>
</evidence>
<dbReference type="InterPro" id="IPR025459">
    <property type="entry name" value="DUF4279"/>
</dbReference>
<dbReference type="RefSeq" id="WP_341405501.1">
    <property type="nucleotide sequence ID" value="NZ_JBBUKT010000005.1"/>
</dbReference>